<reference evidence="5 6" key="1">
    <citation type="submission" date="2015-08" db="EMBL/GenBank/DDBJ databases">
        <title>Genome sequence of the pristinamycin over-producing bacterium Streptomyces pristinaespiralis HCCB10218.</title>
        <authorList>
            <person name="Tian J."/>
            <person name="Yang J."/>
            <person name="Li L."/>
            <person name="Ruan L."/>
            <person name="Wei W."/>
            <person name="Zheng G."/>
            <person name="Wei Z."/>
            <person name="Yang S."/>
            <person name="Ge M."/>
            <person name="Jiang W."/>
            <person name="Lu Y."/>
        </authorList>
    </citation>
    <scope>NUCLEOTIDE SEQUENCE [LARGE SCALE GENOMIC DNA]</scope>
    <source>
        <strain evidence="5 6">HCCB 10218</strain>
    </source>
</reference>
<evidence type="ECO:0000313" key="6">
    <source>
        <dbReference type="Proteomes" id="UP000060513"/>
    </source>
</evidence>
<organism evidence="5">
    <name type="scientific">Streptomyces pristinaespiralis</name>
    <dbReference type="NCBI Taxonomy" id="38300"/>
    <lineage>
        <taxon>Bacteria</taxon>
        <taxon>Bacillati</taxon>
        <taxon>Actinomycetota</taxon>
        <taxon>Actinomycetes</taxon>
        <taxon>Kitasatosporales</taxon>
        <taxon>Streptomycetaceae</taxon>
        <taxon>Streptomyces</taxon>
    </lineage>
</organism>
<dbReference type="Proteomes" id="UP000060513">
    <property type="component" value="Chromosome"/>
</dbReference>
<dbReference type="Pfam" id="PF01965">
    <property type="entry name" value="DJ-1_PfpI"/>
    <property type="match status" value="1"/>
</dbReference>
<feature type="domain" description="DJ-1/PfpI" evidence="4">
    <location>
        <begin position="30"/>
        <end position="229"/>
    </location>
</feature>
<dbReference type="Gene3D" id="3.40.50.880">
    <property type="match status" value="1"/>
</dbReference>
<evidence type="ECO:0000256" key="2">
    <source>
        <dbReference type="ARBA" id="ARBA00023239"/>
    </source>
</evidence>
<sequence length="234" mass="24484">MSKILMVVSGADSLKLSDGTSHPTGYWAEELAASHEVLRKAGHDVVIATPGGVRPTVDPISLDERGGVEEADAKRFRAYLDAIDAELARPTDLSTVSAGDYDAVYIPGGHGPMADLAVSADLGRLLTDADAQGKIVAALCHGPAALLSAVGEDGSFAFSGREMTTFSDEEEQQGGLGDKSPYLVESRLRELGAVVRPGGAWESRVVVDGNLVTGQNPQSSADTARQVVEVLARR</sequence>
<evidence type="ECO:0000313" key="5">
    <source>
        <dbReference type="EMBL" id="ALC25182.1"/>
    </source>
</evidence>
<dbReference type="OMA" id="GEKTGFW"/>
<dbReference type="STRING" id="38300.SPRI_6876"/>
<keyword evidence="1" id="KW-0346">Stress response</keyword>
<gene>
    <name evidence="5" type="ORF">SPRI_6876</name>
</gene>
<dbReference type="CDD" id="cd03141">
    <property type="entry name" value="GATase1_Hsp31_like"/>
    <property type="match status" value="1"/>
</dbReference>
<dbReference type="EMBL" id="CP011340">
    <property type="protein sequence ID" value="ALC25182.1"/>
    <property type="molecule type" value="Genomic_DNA"/>
</dbReference>
<dbReference type="GO" id="GO:0019172">
    <property type="term" value="F:glyoxalase III activity"/>
    <property type="evidence" value="ECO:0007669"/>
    <property type="project" value="TreeGrafter"/>
</dbReference>
<name>A0A0M4DZF7_STRPR</name>
<dbReference type="InterPro" id="IPR050325">
    <property type="entry name" value="Prot/Nucl_acid_deglycase"/>
</dbReference>
<proteinExistence type="inferred from homology"/>
<keyword evidence="2" id="KW-0456">Lyase</keyword>
<evidence type="ECO:0000256" key="3">
    <source>
        <dbReference type="ARBA" id="ARBA00038493"/>
    </source>
</evidence>
<dbReference type="InterPro" id="IPR002818">
    <property type="entry name" value="DJ-1/PfpI"/>
</dbReference>
<dbReference type="KEGG" id="spri:SPRI_6876"/>
<dbReference type="OrthoDB" id="9792284at2"/>
<dbReference type="InterPro" id="IPR029062">
    <property type="entry name" value="Class_I_gatase-like"/>
</dbReference>
<dbReference type="PANTHER" id="PTHR48094:SF11">
    <property type="entry name" value="GLUTATHIONE-INDEPENDENT GLYOXALASE HSP31-RELATED"/>
    <property type="match status" value="1"/>
</dbReference>
<dbReference type="GO" id="GO:0005737">
    <property type="term" value="C:cytoplasm"/>
    <property type="evidence" value="ECO:0007669"/>
    <property type="project" value="TreeGrafter"/>
</dbReference>
<dbReference type="SUPFAM" id="SSF52317">
    <property type="entry name" value="Class I glutamine amidotransferase-like"/>
    <property type="match status" value="1"/>
</dbReference>
<dbReference type="GeneID" id="97232090"/>
<dbReference type="RefSeq" id="WP_005321202.1">
    <property type="nucleotide sequence ID" value="NZ_CP011340.1"/>
</dbReference>
<evidence type="ECO:0000259" key="4">
    <source>
        <dbReference type="Pfam" id="PF01965"/>
    </source>
</evidence>
<dbReference type="PATRIC" id="fig|38300.4.peg.7196"/>
<protein>
    <submittedName>
        <fullName evidence="5">Thiamine biosynthesis protein ThiJ</fullName>
    </submittedName>
</protein>
<dbReference type="PANTHER" id="PTHR48094">
    <property type="entry name" value="PROTEIN/NUCLEIC ACID DEGLYCASE DJ-1-RELATED"/>
    <property type="match status" value="1"/>
</dbReference>
<comment type="similarity">
    <text evidence="3">Belongs to the peptidase C56 family. HSP31-like subfamily.</text>
</comment>
<evidence type="ECO:0000256" key="1">
    <source>
        <dbReference type="ARBA" id="ARBA00023016"/>
    </source>
</evidence>
<dbReference type="GO" id="GO:0019243">
    <property type="term" value="P:methylglyoxal catabolic process to D-lactate via S-lactoyl-glutathione"/>
    <property type="evidence" value="ECO:0007669"/>
    <property type="project" value="TreeGrafter"/>
</dbReference>
<dbReference type="AlphaFoldDB" id="A0A0M4DZF7"/>
<accession>A0A0M4DZF7</accession>